<evidence type="ECO:0000313" key="2">
    <source>
        <dbReference type="Proteomes" id="UP000464262"/>
    </source>
</evidence>
<gene>
    <name evidence="1" type="ORF">GT360_20535</name>
</gene>
<reference evidence="1 2" key="1">
    <citation type="submission" date="2020-01" db="EMBL/GenBank/DDBJ databases">
        <title>Whole genome and functional gene identification of agarase of Vibrio HN897.</title>
        <authorList>
            <person name="Liu Y."/>
            <person name="Zhao Z."/>
        </authorList>
    </citation>
    <scope>NUCLEOTIDE SEQUENCE [LARGE SCALE GENOMIC DNA]</scope>
    <source>
        <strain evidence="1 2">HN897</strain>
    </source>
</reference>
<accession>A0A7Z2T7V8</accession>
<organism evidence="1 2">
    <name type="scientific">Vibrio astriarenae</name>
    <dbReference type="NCBI Taxonomy" id="1481923"/>
    <lineage>
        <taxon>Bacteria</taxon>
        <taxon>Pseudomonadati</taxon>
        <taxon>Pseudomonadota</taxon>
        <taxon>Gammaproteobacteria</taxon>
        <taxon>Vibrionales</taxon>
        <taxon>Vibrionaceae</taxon>
        <taxon>Vibrio</taxon>
    </lineage>
</organism>
<proteinExistence type="predicted"/>
<dbReference type="RefSeq" id="WP_164650791.1">
    <property type="nucleotide sequence ID" value="NZ_CP047476.1"/>
</dbReference>
<evidence type="ECO:0000313" key="1">
    <source>
        <dbReference type="EMBL" id="QIA65895.1"/>
    </source>
</evidence>
<dbReference type="EMBL" id="CP047476">
    <property type="protein sequence ID" value="QIA65895.1"/>
    <property type="molecule type" value="Genomic_DNA"/>
</dbReference>
<sequence>MPTAYCSCCRKETAHKVVMRRSEEELPTMSHCLRVVKAVFTGDHYMKMEKVVSCRVCATEFKPAVVVDSGLSPA</sequence>
<keyword evidence="2" id="KW-1185">Reference proteome</keyword>
<dbReference type="Proteomes" id="UP000464262">
    <property type="component" value="Chromosome 2"/>
</dbReference>
<name>A0A7Z2T7V8_9VIBR</name>
<dbReference type="AlphaFoldDB" id="A0A7Z2T7V8"/>
<dbReference type="KEGG" id="vas:GT360_20535"/>
<protein>
    <submittedName>
        <fullName evidence="1">Uncharacterized protein</fullName>
    </submittedName>
</protein>